<comment type="similarity">
    <text evidence="6 10 11">Belongs to the ribulose-phosphate 3-epimerase family.</text>
</comment>
<evidence type="ECO:0000256" key="8">
    <source>
        <dbReference type="ARBA" id="ARBA00022723"/>
    </source>
</evidence>
<dbReference type="Pfam" id="PF00834">
    <property type="entry name" value="Ribul_P_3_epim"/>
    <property type="match status" value="1"/>
</dbReference>
<feature type="active site" description="Proton donor" evidence="10 12">
    <location>
        <position position="174"/>
    </location>
</feature>
<dbReference type="GO" id="GO:0004750">
    <property type="term" value="F:D-ribulose-phosphate 3-epimerase activity"/>
    <property type="evidence" value="ECO:0007669"/>
    <property type="project" value="UniProtKB-UniRule"/>
</dbReference>
<dbReference type="AlphaFoldDB" id="A0A1I0ZN42"/>
<dbReference type="InterPro" id="IPR026019">
    <property type="entry name" value="Ribul_P_3_epim"/>
</dbReference>
<dbReference type="FunFam" id="3.20.20.70:FF:000004">
    <property type="entry name" value="Ribulose-phosphate 3-epimerase"/>
    <property type="match status" value="1"/>
</dbReference>
<keyword evidence="9 10" id="KW-0413">Isomerase</keyword>
<organism evidence="15 16">
    <name type="scientific">Clostridium frigidicarnis</name>
    <dbReference type="NCBI Taxonomy" id="84698"/>
    <lineage>
        <taxon>Bacteria</taxon>
        <taxon>Bacillati</taxon>
        <taxon>Bacillota</taxon>
        <taxon>Clostridia</taxon>
        <taxon>Eubacteriales</taxon>
        <taxon>Clostridiaceae</taxon>
        <taxon>Clostridium</taxon>
    </lineage>
</organism>
<feature type="binding site" evidence="10 14">
    <location>
        <begin position="141"/>
        <end position="144"/>
    </location>
    <ligand>
        <name>substrate</name>
    </ligand>
</feature>
<evidence type="ECO:0000256" key="10">
    <source>
        <dbReference type="HAMAP-Rule" id="MF_02227"/>
    </source>
</evidence>
<keyword evidence="8 10" id="KW-0479">Metal-binding</keyword>
<dbReference type="HAMAP" id="MF_02227">
    <property type="entry name" value="RPE"/>
    <property type="match status" value="1"/>
</dbReference>
<evidence type="ECO:0000256" key="9">
    <source>
        <dbReference type="ARBA" id="ARBA00023235"/>
    </source>
</evidence>
<comment type="cofactor">
    <cofactor evidence="5">
        <name>Fe(2+)</name>
        <dbReference type="ChEBI" id="CHEBI:29033"/>
    </cofactor>
</comment>
<protein>
    <recommendedName>
        <fullName evidence="7 10">Ribulose-phosphate 3-epimerase</fullName>
        <ecNumber evidence="7 10">5.1.3.1</ecNumber>
    </recommendedName>
</protein>
<dbReference type="PIRSF" id="PIRSF001461">
    <property type="entry name" value="RPE"/>
    <property type="match status" value="1"/>
</dbReference>
<feature type="binding site" evidence="10 14">
    <location>
        <position position="65"/>
    </location>
    <ligand>
        <name>substrate</name>
    </ligand>
</feature>
<sequence length="217" mass="23892">MVKLSPSILSADFATLGEQIKILNNVDVEMIHIDVMDGNFVPNISFGAPIMKSIRSLTEKVFDVHLMIDDPSRYIEDFVKSGADIITIHYEADKHIDRTINYIKSFGIKAGIALNPATPVSNIKNILPIVDMVLIMSVNPGFGGQKYIPYTSLKIQEVKKMCEAIGKDMMIQVDGGVDSNNIKKIVESGANVLVAGSAIFRNNNIEENVKVLRSALR</sequence>
<evidence type="ECO:0000256" key="6">
    <source>
        <dbReference type="ARBA" id="ARBA00009541"/>
    </source>
</evidence>
<dbReference type="Proteomes" id="UP000198619">
    <property type="component" value="Unassembled WGS sequence"/>
</dbReference>
<feature type="binding site" evidence="10 13">
    <location>
        <position position="174"/>
    </location>
    <ligand>
        <name>a divalent metal cation</name>
        <dbReference type="ChEBI" id="CHEBI:60240"/>
    </ligand>
</feature>
<feature type="binding site" evidence="10 14">
    <location>
        <begin position="196"/>
        <end position="197"/>
    </location>
    <ligand>
        <name>substrate</name>
    </ligand>
</feature>
<dbReference type="InterPro" id="IPR013785">
    <property type="entry name" value="Aldolase_TIM"/>
</dbReference>
<dbReference type="CDD" id="cd00429">
    <property type="entry name" value="RPE"/>
    <property type="match status" value="1"/>
</dbReference>
<evidence type="ECO:0000256" key="14">
    <source>
        <dbReference type="PIRSR" id="PIRSR001461-3"/>
    </source>
</evidence>
<evidence type="ECO:0000256" key="5">
    <source>
        <dbReference type="ARBA" id="ARBA00001954"/>
    </source>
</evidence>
<name>A0A1I0ZN42_9CLOT</name>
<dbReference type="GO" id="GO:0019323">
    <property type="term" value="P:pentose catabolic process"/>
    <property type="evidence" value="ECO:0007669"/>
    <property type="project" value="UniProtKB-UniRule"/>
</dbReference>
<feature type="active site" description="Proton acceptor" evidence="10 12">
    <location>
        <position position="34"/>
    </location>
</feature>
<evidence type="ECO:0000256" key="13">
    <source>
        <dbReference type="PIRSR" id="PIRSR001461-2"/>
    </source>
</evidence>
<reference evidence="15 16" key="1">
    <citation type="submission" date="2016-10" db="EMBL/GenBank/DDBJ databases">
        <authorList>
            <person name="de Groot N.N."/>
        </authorList>
    </citation>
    <scope>NUCLEOTIDE SEQUENCE [LARGE SCALE GENOMIC DNA]</scope>
    <source>
        <strain evidence="15 16">DSM 12271</strain>
    </source>
</reference>
<keyword evidence="16" id="KW-1185">Reference proteome</keyword>
<dbReference type="STRING" id="84698.SAMN04488528_102317"/>
<dbReference type="Gene3D" id="3.20.20.70">
    <property type="entry name" value="Aldolase class I"/>
    <property type="match status" value="1"/>
</dbReference>
<accession>A0A1I0ZN42</accession>
<dbReference type="GO" id="GO:0005737">
    <property type="term" value="C:cytoplasm"/>
    <property type="evidence" value="ECO:0007669"/>
    <property type="project" value="UniProtKB-ARBA"/>
</dbReference>
<dbReference type="InterPro" id="IPR011060">
    <property type="entry name" value="RibuloseP-bd_barrel"/>
</dbReference>
<dbReference type="GO" id="GO:0006098">
    <property type="term" value="P:pentose-phosphate shunt"/>
    <property type="evidence" value="ECO:0007669"/>
    <property type="project" value="UniProtKB-UniRule"/>
</dbReference>
<comment type="cofactor">
    <cofactor evidence="10 13">
        <name>a divalent metal cation</name>
        <dbReference type="ChEBI" id="CHEBI:60240"/>
    </cofactor>
    <text evidence="10 13">Binds 1 divalent metal cation per subunit.</text>
</comment>
<comment type="cofactor">
    <cofactor evidence="2">
        <name>Mn(2+)</name>
        <dbReference type="ChEBI" id="CHEBI:29035"/>
    </cofactor>
</comment>
<proteinExistence type="inferred from homology"/>
<evidence type="ECO:0000313" key="15">
    <source>
        <dbReference type="EMBL" id="SFB26921.1"/>
    </source>
</evidence>
<dbReference type="InterPro" id="IPR000056">
    <property type="entry name" value="Ribul_P_3_epim-like"/>
</dbReference>
<keyword evidence="10 11" id="KW-0119">Carbohydrate metabolism</keyword>
<feature type="binding site" evidence="10 13">
    <location>
        <position position="34"/>
    </location>
    <ligand>
        <name>a divalent metal cation</name>
        <dbReference type="ChEBI" id="CHEBI:60240"/>
    </ligand>
</feature>
<gene>
    <name evidence="10" type="primary">rpe</name>
    <name evidence="15" type="ORF">SAMN04488528_102317</name>
</gene>
<evidence type="ECO:0000256" key="7">
    <source>
        <dbReference type="ARBA" id="ARBA00013188"/>
    </source>
</evidence>
<feature type="binding site" evidence="14">
    <location>
        <position position="176"/>
    </location>
    <ligand>
        <name>substrate</name>
    </ligand>
</feature>
<evidence type="ECO:0000313" key="16">
    <source>
        <dbReference type="Proteomes" id="UP000198619"/>
    </source>
</evidence>
<evidence type="ECO:0000256" key="11">
    <source>
        <dbReference type="PIRNR" id="PIRNR001461"/>
    </source>
</evidence>
<comment type="function">
    <text evidence="10">Catalyzes the reversible epimerization of D-ribulose 5-phosphate to D-xylulose 5-phosphate.</text>
</comment>
<evidence type="ECO:0000256" key="2">
    <source>
        <dbReference type="ARBA" id="ARBA00001936"/>
    </source>
</evidence>
<keyword evidence="13" id="KW-0170">Cobalt</keyword>
<feature type="binding site" evidence="10 13">
    <location>
        <position position="65"/>
    </location>
    <ligand>
        <name>a divalent metal cation</name>
        <dbReference type="ChEBI" id="CHEBI:60240"/>
    </ligand>
</feature>
<dbReference type="GO" id="GO:0046872">
    <property type="term" value="F:metal ion binding"/>
    <property type="evidence" value="ECO:0007669"/>
    <property type="project" value="UniProtKB-UniRule"/>
</dbReference>
<feature type="binding site" evidence="10">
    <location>
        <begin position="174"/>
        <end position="176"/>
    </location>
    <ligand>
        <name>substrate</name>
    </ligand>
</feature>
<dbReference type="PANTHER" id="PTHR11749">
    <property type="entry name" value="RIBULOSE-5-PHOSPHATE-3-EPIMERASE"/>
    <property type="match status" value="1"/>
</dbReference>
<dbReference type="EC" id="5.1.3.1" evidence="7 10"/>
<dbReference type="EMBL" id="FOKI01000023">
    <property type="protein sequence ID" value="SFB26921.1"/>
    <property type="molecule type" value="Genomic_DNA"/>
</dbReference>
<feature type="binding site" evidence="10 14">
    <location>
        <position position="7"/>
    </location>
    <ligand>
        <name>substrate</name>
    </ligand>
</feature>
<dbReference type="NCBIfam" id="NF004076">
    <property type="entry name" value="PRK05581.1-4"/>
    <property type="match status" value="1"/>
</dbReference>
<dbReference type="OrthoDB" id="1645589at2"/>
<dbReference type="NCBIfam" id="TIGR01163">
    <property type="entry name" value="rpe"/>
    <property type="match status" value="1"/>
</dbReference>
<feature type="binding site" evidence="10 13">
    <location>
        <position position="32"/>
    </location>
    <ligand>
        <name>a divalent metal cation</name>
        <dbReference type="ChEBI" id="CHEBI:60240"/>
    </ligand>
</feature>
<comment type="pathway">
    <text evidence="10">Carbohydrate degradation.</text>
</comment>
<dbReference type="PROSITE" id="PS01085">
    <property type="entry name" value="RIBUL_P_3_EPIMER_1"/>
    <property type="match status" value="1"/>
</dbReference>
<evidence type="ECO:0000256" key="3">
    <source>
        <dbReference type="ARBA" id="ARBA00001941"/>
    </source>
</evidence>
<comment type="catalytic activity">
    <reaction evidence="1 10 11">
        <text>D-ribulose 5-phosphate = D-xylulose 5-phosphate</text>
        <dbReference type="Rhea" id="RHEA:13677"/>
        <dbReference type="ChEBI" id="CHEBI:57737"/>
        <dbReference type="ChEBI" id="CHEBI:58121"/>
        <dbReference type="EC" id="5.1.3.1"/>
    </reaction>
</comment>
<dbReference type="SUPFAM" id="SSF51366">
    <property type="entry name" value="Ribulose-phoshate binding barrel"/>
    <property type="match status" value="1"/>
</dbReference>
<comment type="cofactor">
    <cofactor evidence="3">
        <name>Co(2+)</name>
        <dbReference type="ChEBI" id="CHEBI:48828"/>
    </cofactor>
</comment>
<keyword evidence="13" id="KW-0862">Zinc</keyword>
<evidence type="ECO:0000256" key="12">
    <source>
        <dbReference type="PIRSR" id="PIRSR001461-1"/>
    </source>
</evidence>
<dbReference type="RefSeq" id="WP_090042115.1">
    <property type="nucleotide sequence ID" value="NZ_FOKI01000023.1"/>
</dbReference>
<evidence type="ECO:0000256" key="4">
    <source>
        <dbReference type="ARBA" id="ARBA00001947"/>
    </source>
</evidence>
<comment type="cofactor">
    <cofactor evidence="4">
        <name>Zn(2+)</name>
        <dbReference type="ChEBI" id="CHEBI:29105"/>
    </cofactor>
</comment>
<keyword evidence="13" id="KW-0464">Manganese</keyword>
<evidence type="ECO:0000256" key="1">
    <source>
        <dbReference type="ARBA" id="ARBA00001782"/>
    </source>
</evidence>